<feature type="domain" description="Fibronectin type-III" evidence="9">
    <location>
        <begin position="10"/>
        <end position="101"/>
    </location>
</feature>
<evidence type="ECO:0000313" key="10">
    <source>
        <dbReference type="EMBL" id="CAB1429526.1"/>
    </source>
</evidence>
<comment type="subcellular location">
    <subcellularLocation>
        <location evidence="1">Membrane</location>
        <topology evidence="1">Single-pass membrane protein</topology>
    </subcellularLocation>
    <subcellularLocation>
        <location evidence="2">Secreted</location>
    </subcellularLocation>
</comment>
<gene>
    <name evidence="10" type="ORF">PLEPLA_LOCUS17504</name>
</gene>
<evidence type="ECO:0000313" key="11">
    <source>
        <dbReference type="Proteomes" id="UP001153269"/>
    </source>
</evidence>
<dbReference type="InterPro" id="IPR052120">
    <property type="entry name" value="FNDC_type_III_4/5"/>
</dbReference>
<evidence type="ECO:0000256" key="3">
    <source>
        <dbReference type="ARBA" id="ARBA00022525"/>
    </source>
</evidence>
<feature type="compositionally biased region" description="Low complexity" evidence="8">
    <location>
        <begin position="127"/>
        <end position="145"/>
    </location>
</feature>
<dbReference type="Proteomes" id="UP001153269">
    <property type="component" value="Unassembled WGS sequence"/>
</dbReference>
<proteinExistence type="predicted"/>
<dbReference type="InterPro" id="IPR003961">
    <property type="entry name" value="FN3_dom"/>
</dbReference>
<dbReference type="Gene3D" id="2.60.40.10">
    <property type="entry name" value="Immunoglobulins"/>
    <property type="match status" value="1"/>
</dbReference>
<keyword evidence="7" id="KW-0325">Glycoprotein</keyword>
<dbReference type="PROSITE" id="PS50853">
    <property type="entry name" value="FN3"/>
    <property type="match status" value="1"/>
</dbReference>
<protein>
    <recommendedName>
        <fullName evidence="9">Fibronectin type-III domain-containing protein</fullName>
    </recommendedName>
</protein>
<dbReference type="InterPro" id="IPR013783">
    <property type="entry name" value="Ig-like_fold"/>
</dbReference>
<dbReference type="PANTHER" id="PTHR14470:SF1">
    <property type="entry name" value="FIBRONECTIN TYPE III DOMAIN-CONTAINING PROTEIN 5"/>
    <property type="match status" value="1"/>
</dbReference>
<evidence type="ECO:0000256" key="2">
    <source>
        <dbReference type="ARBA" id="ARBA00004613"/>
    </source>
</evidence>
<accession>A0A9N7YLA8</accession>
<evidence type="ECO:0000256" key="7">
    <source>
        <dbReference type="ARBA" id="ARBA00023180"/>
    </source>
</evidence>
<keyword evidence="11" id="KW-1185">Reference proteome</keyword>
<dbReference type="Pfam" id="PF00041">
    <property type="entry name" value="fn3"/>
    <property type="match status" value="1"/>
</dbReference>
<evidence type="ECO:0000259" key="9">
    <source>
        <dbReference type="PROSITE" id="PS50853"/>
    </source>
</evidence>
<organism evidence="10 11">
    <name type="scientific">Pleuronectes platessa</name>
    <name type="common">European plaice</name>
    <dbReference type="NCBI Taxonomy" id="8262"/>
    <lineage>
        <taxon>Eukaryota</taxon>
        <taxon>Metazoa</taxon>
        <taxon>Chordata</taxon>
        <taxon>Craniata</taxon>
        <taxon>Vertebrata</taxon>
        <taxon>Euteleostomi</taxon>
        <taxon>Actinopterygii</taxon>
        <taxon>Neopterygii</taxon>
        <taxon>Teleostei</taxon>
        <taxon>Neoteleostei</taxon>
        <taxon>Acanthomorphata</taxon>
        <taxon>Carangaria</taxon>
        <taxon>Pleuronectiformes</taxon>
        <taxon>Pleuronectoidei</taxon>
        <taxon>Pleuronectidae</taxon>
        <taxon>Pleuronectes</taxon>
    </lineage>
</organism>
<keyword evidence="5" id="KW-1133">Transmembrane helix</keyword>
<dbReference type="FunFam" id="2.60.40.10:FF:000117">
    <property type="entry name" value="Fibronectin type III domain containing 5"/>
    <property type="match status" value="1"/>
</dbReference>
<keyword evidence="4" id="KW-0812">Transmembrane</keyword>
<dbReference type="CDD" id="cd00063">
    <property type="entry name" value="FN3"/>
    <property type="match status" value="1"/>
</dbReference>
<dbReference type="AlphaFoldDB" id="A0A9N7YLA8"/>
<dbReference type="PANTHER" id="PTHR14470">
    <property type="entry name" value="FIBRONECTIN TYPE III DOMAIN-CONTAINING PROTEIN"/>
    <property type="match status" value="1"/>
</dbReference>
<dbReference type="GO" id="GO:0005886">
    <property type="term" value="C:plasma membrane"/>
    <property type="evidence" value="ECO:0007669"/>
    <property type="project" value="TreeGrafter"/>
</dbReference>
<evidence type="ECO:0000256" key="8">
    <source>
        <dbReference type="SAM" id="MobiDB-lite"/>
    </source>
</evidence>
<evidence type="ECO:0000256" key="6">
    <source>
        <dbReference type="ARBA" id="ARBA00023136"/>
    </source>
</evidence>
<keyword evidence="6" id="KW-0472">Membrane</keyword>
<sequence length="145" mass="15865">MADTDPLLSAPLNVTIRELEVNSAMVTWEILEGDPVIGFAITQQKKDVRMLRFIQEVNTTTRSCALWDLDEDTEYIVHVQSISMGGSSPPSQPVLFRTPKESEKLASKSPAPGEPGCESPRSPAQPRSGSSGSLSWRSSRILPHC</sequence>
<reference evidence="10" key="1">
    <citation type="submission" date="2020-03" db="EMBL/GenBank/DDBJ databases">
        <authorList>
            <person name="Weist P."/>
        </authorList>
    </citation>
    <scope>NUCLEOTIDE SEQUENCE</scope>
</reference>
<evidence type="ECO:0000256" key="1">
    <source>
        <dbReference type="ARBA" id="ARBA00004167"/>
    </source>
</evidence>
<dbReference type="SUPFAM" id="SSF49265">
    <property type="entry name" value="Fibronectin type III"/>
    <property type="match status" value="1"/>
</dbReference>
<dbReference type="GO" id="GO:0005576">
    <property type="term" value="C:extracellular region"/>
    <property type="evidence" value="ECO:0007669"/>
    <property type="project" value="UniProtKB-SubCell"/>
</dbReference>
<keyword evidence="3" id="KW-0964">Secreted</keyword>
<evidence type="ECO:0000256" key="4">
    <source>
        <dbReference type="ARBA" id="ARBA00022692"/>
    </source>
</evidence>
<dbReference type="EMBL" id="CADEAL010001147">
    <property type="protein sequence ID" value="CAB1429526.1"/>
    <property type="molecule type" value="Genomic_DNA"/>
</dbReference>
<name>A0A9N7YLA8_PLEPL</name>
<dbReference type="InterPro" id="IPR036116">
    <property type="entry name" value="FN3_sf"/>
</dbReference>
<evidence type="ECO:0000256" key="5">
    <source>
        <dbReference type="ARBA" id="ARBA00022989"/>
    </source>
</evidence>
<feature type="region of interest" description="Disordered" evidence="8">
    <location>
        <begin position="82"/>
        <end position="145"/>
    </location>
</feature>
<comment type="caution">
    <text evidence="10">The sequence shown here is derived from an EMBL/GenBank/DDBJ whole genome shotgun (WGS) entry which is preliminary data.</text>
</comment>
<dbReference type="SMART" id="SM00060">
    <property type="entry name" value="FN3"/>
    <property type="match status" value="1"/>
</dbReference>